<keyword evidence="12" id="KW-1185">Reference proteome</keyword>
<evidence type="ECO:0000256" key="4">
    <source>
        <dbReference type="ARBA" id="ARBA00022490"/>
    </source>
</evidence>
<sequence>MSELIDTTEMYLKTILELEEDGVVPMRARIAERLAQSGPTVSQTVARMERDGLLHVAPDRHLELTEDGRRAAVRVMRKHRLAERLLTDVIGLDPAYVHEEACRWEHVMSDEVEQRILGLVADGTTSPYGNPVPGLEELGHPAAPAPLGRPSHEIAADGDAGSRTRARVTRLGEPAQVDPEVLGLLLESGVRPGAEVVVWREAERTIVEAVDGEAVSLPVDVASHIFCA</sequence>
<dbReference type="InterPro" id="IPR036390">
    <property type="entry name" value="WH_DNA-bd_sf"/>
</dbReference>
<dbReference type="PANTHER" id="PTHR33238">
    <property type="entry name" value="IRON (METAL) DEPENDENT REPRESSOR, DTXR FAMILY"/>
    <property type="match status" value="1"/>
</dbReference>
<evidence type="ECO:0000256" key="3">
    <source>
        <dbReference type="ARBA" id="ARBA00011738"/>
    </source>
</evidence>
<dbReference type="SUPFAM" id="SSF50037">
    <property type="entry name" value="C-terminal domain of transcriptional repressors"/>
    <property type="match status" value="1"/>
</dbReference>
<keyword evidence="9" id="KW-0804">Transcription</keyword>
<dbReference type="InterPro" id="IPR038157">
    <property type="entry name" value="FeoA_core_dom"/>
</dbReference>
<dbReference type="PANTHER" id="PTHR33238:SF10">
    <property type="entry name" value="IRON-DEPENDENT REPRESSOR IDER"/>
    <property type="match status" value="1"/>
</dbReference>
<dbReference type="InterPro" id="IPR022687">
    <property type="entry name" value="HTH_DTXR"/>
</dbReference>
<evidence type="ECO:0000256" key="5">
    <source>
        <dbReference type="ARBA" id="ARBA00022491"/>
    </source>
</evidence>
<keyword evidence="4" id="KW-0963">Cytoplasm</keyword>
<evidence type="ECO:0000256" key="7">
    <source>
        <dbReference type="ARBA" id="ARBA00023015"/>
    </source>
</evidence>
<keyword evidence="5" id="KW-0678">Repressor</keyword>
<evidence type="ECO:0000256" key="2">
    <source>
        <dbReference type="ARBA" id="ARBA00007871"/>
    </source>
</evidence>
<accession>A0ABQ2F7I2</accession>
<comment type="subcellular location">
    <subcellularLocation>
        <location evidence="1">Cytoplasm</location>
    </subcellularLocation>
</comment>
<dbReference type="SUPFAM" id="SSF47979">
    <property type="entry name" value="Iron-dependent repressor protein, dimerization domain"/>
    <property type="match status" value="1"/>
</dbReference>
<dbReference type="Proteomes" id="UP000662111">
    <property type="component" value="Unassembled WGS sequence"/>
</dbReference>
<feature type="domain" description="HTH dtxR-type" evidence="10">
    <location>
        <begin position="1"/>
        <end position="65"/>
    </location>
</feature>
<evidence type="ECO:0000259" key="10">
    <source>
        <dbReference type="PROSITE" id="PS50944"/>
    </source>
</evidence>
<organism evidence="11 12">
    <name type="scientific">Ornithinimicrobium pekingense</name>
    <dbReference type="NCBI Taxonomy" id="384677"/>
    <lineage>
        <taxon>Bacteria</taxon>
        <taxon>Bacillati</taxon>
        <taxon>Actinomycetota</taxon>
        <taxon>Actinomycetes</taxon>
        <taxon>Micrococcales</taxon>
        <taxon>Ornithinimicrobiaceae</taxon>
        <taxon>Ornithinimicrobium</taxon>
    </lineage>
</organism>
<dbReference type="Pfam" id="PF02742">
    <property type="entry name" value="Fe_dep_repr_C"/>
    <property type="match status" value="1"/>
</dbReference>
<dbReference type="InterPro" id="IPR008988">
    <property type="entry name" value="Transcriptional_repressor_C"/>
</dbReference>
<evidence type="ECO:0000256" key="1">
    <source>
        <dbReference type="ARBA" id="ARBA00004496"/>
    </source>
</evidence>
<dbReference type="InterPro" id="IPR036421">
    <property type="entry name" value="Fe_dep_repressor_sf"/>
</dbReference>
<keyword evidence="7" id="KW-0805">Transcription regulation</keyword>
<dbReference type="InterPro" id="IPR040767">
    <property type="entry name" value="DtxR/IdeR_SH3"/>
</dbReference>
<evidence type="ECO:0000256" key="6">
    <source>
        <dbReference type="ARBA" id="ARBA00023004"/>
    </source>
</evidence>
<dbReference type="Pfam" id="PF18357">
    <property type="entry name" value="DtxR"/>
    <property type="match status" value="1"/>
</dbReference>
<keyword evidence="8" id="KW-0238">DNA-binding</keyword>
<proteinExistence type="inferred from homology"/>
<keyword evidence="6" id="KW-0408">Iron</keyword>
<dbReference type="EMBL" id="BMLB01000001">
    <property type="protein sequence ID" value="GGK58724.1"/>
    <property type="molecule type" value="Genomic_DNA"/>
</dbReference>
<reference evidence="12" key="1">
    <citation type="journal article" date="2019" name="Int. J. Syst. Evol. Microbiol.">
        <title>The Global Catalogue of Microorganisms (GCM) 10K type strain sequencing project: providing services to taxonomists for standard genome sequencing and annotation.</title>
        <authorList>
            <consortium name="The Broad Institute Genomics Platform"/>
            <consortium name="The Broad Institute Genome Sequencing Center for Infectious Disease"/>
            <person name="Wu L."/>
            <person name="Ma J."/>
        </authorList>
    </citation>
    <scope>NUCLEOTIDE SEQUENCE [LARGE SCALE GENOMIC DNA]</scope>
    <source>
        <strain evidence="12">CGMCC 1.5362</strain>
    </source>
</reference>
<evidence type="ECO:0000256" key="9">
    <source>
        <dbReference type="ARBA" id="ARBA00023163"/>
    </source>
</evidence>
<dbReference type="Gene3D" id="1.10.60.10">
    <property type="entry name" value="Iron dependent repressor, metal binding and dimerisation domain"/>
    <property type="match status" value="1"/>
</dbReference>
<dbReference type="InterPro" id="IPR050536">
    <property type="entry name" value="DtxR_MntR_Metal-Reg"/>
</dbReference>
<protein>
    <submittedName>
        <fullName evidence="11">DtxR family transcriptional regulator</fullName>
    </submittedName>
</protein>
<dbReference type="InterPro" id="IPR022689">
    <property type="entry name" value="Iron_dep_repressor"/>
</dbReference>
<dbReference type="Pfam" id="PF01325">
    <property type="entry name" value="Fe_dep_repress"/>
    <property type="match status" value="1"/>
</dbReference>
<dbReference type="SMART" id="SM00529">
    <property type="entry name" value="HTH_DTXR"/>
    <property type="match status" value="1"/>
</dbReference>
<evidence type="ECO:0000313" key="11">
    <source>
        <dbReference type="EMBL" id="GGK58724.1"/>
    </source>
</evidence>
<dbReference type="PROSITE" id="PS50944">
    <property type="entry name" value="HTH_DTXR"/>
    <property type="match status" value="1"/>
</dbReference>
<comment type="caution">
    <text evidence="11">The sequence shown here is derived from an EMBL/GenBank/DDBJ whole genome shotgun (WGS) entry which is preliminary data.</text>
</comment>
<dbReference type="InterPro" id="IPR001367">
    <property type="entry name" value="Fe_dep_repressor"/>
</dbReference>
<dbReference type="RefSeq" id="WP_022920848.1">
    <property type="nucleotide sequence ID" value="NZ_BMLB01000001.1"/>
</dbReference>
<gene>
    <name evidence="11" type="ORF">GCM10011509_03880</name>
</gene>
<dbReference type="Gene3D" id="2.30.30.90">
    <property type="match status" value="1"/>
</dbReference>
<dbReference type="InterPro" id="IPR036388">
    <property type="entry name" value="WH-like_DNA-bd_sf"/>
</dbReference>
<evidence type="ECO:0000313" key="12">
    <source>
        <dbReference type="Proteomes" id="UP000662111"/>
    </source>
</evidence>
<evidence type="ECO:0000256" key="8">
    <source>
        <dbReference type="ARBA" id="ARBA00023125"/>
    </source>
</evidence>
<name>A0ABQ2F7I2_9MICO</name>
<dbReference type="SUPFAM" id="SSF46785">
    <property type="entry name" value="Winged helix' DNA-binding domain"/>
    <property type="match status" value="1"/>
</dbReference>
<comment type="similarity">
    <text evidence="2">Belongs to the DtxR/MntR family.</text>
</comment>
<comment type="subunit">
    <text evidence="3">Homodimer.</text>
</comment>
<dbReference type="Gene3D" id="1.10.10.10">
    <property type="entry name" value="Winged helix-like DNA-binding domain superfamily/Winged helix DNA-binding domain"/>
    <property type="match status" value="1"/>
</dbReference>